<comment type="caution">
    <text evidence="2">The sequence shown here is derived from an EMBL/GenBank/DDBJ whole genome shotgun (WGS) entry which is preliminary data.</text>
</comment>
<dbReference type="EMBL" id="SNRW01019493">
    <property type="protein sequence ID" value="KAA6366326.1"/>
    <property type="molecule type" value="Genomic_DNA"/>
</dbReference>
<sequence>MSKKGKKKKTKVGPTPEQIEQMELFGQVDRTRQLQGVKGRTSQMSLIPKIMKQHGLKVKQGMTNNQLNEIQRQVRVYDPTITPDDAFVGVRGLLNRTSRRGVFGSKFTDAMAEELIEMEIRINNEGKLIQQSFIDNSQKYEYNPNARLDQPSMDLGSRRPVITEEQQRNEIMNDGSKKQKEKENQQLNQSFPIESQEDLTQNAVFERDAPETTIAQERLEELRQQKLLSDIIASENLHTVYDIGALDWGRPPVNDIYGRSPFVTHKTGYKYDQFGNPQAYIKTDNQAAGKIGVKDKDKGKMKKNYIPTSQLIATSTAQENLAKKFRKNSKKQKKK</sequence>
<organism evidence="2 3">
    <name type="scientific">Streblomastix strix</name>
    <dbReference type="NCBI Taxonomy" id="222440"/>
    <lineage>
        <taxon>Eukaryota</taxon>
        <taxon>Metamonada</taxon>
        <taxon>Preaxostyla</taxon>
        <taxon>Oxymonadida</taxon>
        <taxon>Streblomastigidae</taxon>
        <taxon>Streblomastix</taxon>
    </lineage>
</organism>
<protein>
    <submittedName>
        <fullName evidence="2">Uncharacterized protein</fullName>
    </submittedName>
</protein>
<feature type="region of interest" description="Disordered" evidence="1">
    <location>
        <begin position="163"/>
        <end position="185"/>
    </location>
</feature>
<feature type="compositionally biased region" description="Basic and acidic residues" evidence="1">
    <location>
        <begin position="175"/>
        <end position="184"/>
    </location>
</feature>
<name>A0A5J4U657_9EUKA</name>
<evidence type="ECO:0000313" key="3">
    <source>
        <dbReference type="Proteomes" id="UP000324800"/>
    </source>
</evidence>
<gene>
    <name evidence="2" type="ORF">EZS28_038147</name>
</gene>
<evidence type="ECO:0000313" key="2">
    <source>
        <dbReference type="EMBL" id="KAA6366326.1"/>
    </source>
</evidence>
<reference evidence="2 3" key="1">
    <citation type="submission" date="2019-03" db="EMBL/GenBank/DDBJ databases">
        <title>Single cell metagenomics reveals metabolic interactions within the superorganism composed of flagellate Streblomastix strix and complex community of Bacteroidetes bacteria on its surface.</title>
        <authorList>
            <person name="Treitli S.C."/>
            <person name="Kolisko M."/>
            <person name="Husnik F."/>
            <person name="Keeling P."/>
            <person name="Hampl V."/>
        </authorList>
    </citation>
    <scope>NUCLEOTIDE SEQUENCE [LARGE SCALE GENOMIC DNA]</scope>
    <source>
        <strain evidence="2">ST1C</strain>
    </source>
</reference>
<dbReference type="AlphaFoldDB" id="A0A5J4U657"/>
<accession>A0A5J4U657</accession>
<dbReference type="Proteomes" id="UP000324800">
    <property type="component" value="Unassembled WGS sequence"/>
</dbReference>
<evidence type="ECO:0000256" key="1">
    <source>
        <dbReference type="SAM" id="MobiDB-lite"/>
    </source>
</evidence>
<proteinExistence type="predicted"/>